<evidence type="ECO:0000313" key="3">
    <source>
        <dbReference type="Proteomes" id="UP001524587"/>
    </source>
</evidence>
<reference evidence="2 3" key="1">
    <citation type="submission" date="2022-06" db="EMBL/GenBank/DDBJ databases">
        <title>Endosaccharibacter gen. nov., sp. nov., endophytic bacteria isolated from sugarcane.</title>
        <authorList>
            <person name="Pitiwittayakul N."/>
            <person name="Yukphan P."/>
            <person name="Charoenyingcharoen P."/>
            <person name="Tanasupawat S."/>
        </authorList>
    </citation>
    <scope>NUCLEOTIDE SEQUENCE [LARGE SCALE GENOMIC DNA]</scope>
    <source>
        <strain evidence="2 3">KSS8</strain>
    </source>
</reference>
<keyword evidence="3" id="KW-1185">Reference proteome</keyword>
<dbReference type="Proteomes" id="UP001524587">
    <property type="component" value="Unassembled WGS sequence"/>
</dbReference>
<name>A0ABT1WC55_9PROT</name>
<accession>A0ABT1WC55</accession>
<evidence type="ECO:0008006" key="4">
    <source>
        <dbReference type="Google" id="ProtNLM"/>
    </source>
</evidence>
<dbReference type="EMBL" id="JAMSKV010000015">
    <property type="protein sequence ID" value="MCQ8279706.1"/>
    <property type="molecule type" value="Genomic_DNA"/>
</dbReference>
<keyword evidence="1" id="KW-0732">Signal</keyword>
<comment type="caution">
    <text evidence="2">The sequence shown here is derived from an EMBL/GenBank/DDBJ whole genome shotgun (WGS) entry which is preliminary data.</text>
</comment>
<gene>
    <name evidence="2" type="ORF">NFI95_14770</name>
</gene>
<organism evidence="2 3">
    <name type="scientific">Endosaccharibacter trunci</name>
    <dbReference type="NCBI Taxonomy" id="2812733"/>
    <lineage>
        <taxon>Bacteria</taxon>
        <taxon>Pseudomonadati</taxon>
        <taxon>Pseudomonadota</taxon>
        <taxon>Alphaproteobacteria</taxon>
        <taxon>Acetobacterales</taxon>
        <taxon>Acetobacteraceae</taxon>
        <taxon>Endosaccharibacter</taxon>
    </lineage>
</organism>
<dbReference type="RefSeq" id="WP_422865195.1">
    <property type="nucleotide sequence ID" value="NZ_JAMSKV010000015.1"/>
</dbReference>
<protein>
    <recommendedName>
        <fullName evidence="4">DUF4154 domain-containing protein</fullName>
    </recommendedName>
</protein>
<evidence type="ECO:0000256" key="1">
    <source>
        <dbReference type="SAM" id="SignalP"/>
    </source>
</evidence>
<feature type="chain" id="PRO_5045724587" description="DUF4154 domain-containing protein" evidence="1">
    <location>
        <begin position="30"/>
        <end position="187"/>
    </location>
</feature>
<sequence length="187" mass="19927">MSIWFWQKGSRLVGMIVMPLAILSGVGPAAGAEQQAVPDLQSLQIVARVLGFQTKPVTGTVTLAVVFNPRDSRSVKEMTSFLSLIPTHTSAGGVTLQARAASQYDLARFDHVDAVLSMEGVDSKLLQAALLRLHVPCLTLNLSQIEHGACMVAIRSAPTAGIVFNQANADAAGVHFATAFRMMVQEL</sequence>
<evidence type="ECO:0000313" key="2">
    <source>
        <dbReference type="EMBL" id="MCQ8279706.1"/>
    </source>
</evidence>
<proteinExistence type="predicted"/>
<feature type="signal peptide" evidence="1">
    <location>
        <begin position="1"/>
        <end position="29"/>
    </location>
</feature>